<dbReference type="GO" id="GO:0016042">
    <property type="term" value="P:lipid catabolic process"/>
    <property type="evidence" value="ECO:0007669"/>
    <property type="project" value="TreeGrafter"/>
</dbReference>
<gene>
    <name evidence="6" type="primary">NCL1_32830</name>
    <name evidence="6" type="ORF">TNCT_12321</name>
</gene>
<dbReference type="Pfam" id="PF00151">
    <property type="entry name" value="Lipase"/>
    <property type="match status" value="1"/>
</dbReference>
<dbReference type="GO" id="GO:0005615">
    <property type="term" value="C:extracellular space"/>
    <property type="evidence" value="ECO:0007669"/>
    <property type="project" value="TreeGrafter"/>
</dbReference>
<organism evidence="6 7">
    <name type="scientific">Trichonephila clavata</name>
    <name type="common">Joro spider</name>
    <name type="synonym">Nephila clavata</name>
    <dbReference type="NCBI Taxonomy" id="2740835"/>
    <lineage>
        <taxon>Eukaryota</taxon>
        <taxon>Metazoa</taxon>
        <taxon>Ecdysozoa</taxon>
        <taxon>Arthropoda</taxon>
        <taxon>Chelicerata</taxon>
        <taxon>Arachnida</taxon>
        <taxon>Araneae</taxon>
        <taxon>Araneomorphae</taxon>
        <taxon>Entelegynae</taxon>
        <taxon>Araneoidea</taxon>
        <taxon>Nephilidae</taxon>
        <taxon>Trichonephila</taxon>
    </lineage>
</organism>
<comment type="similarity">
    <text evidence="2 4">Belongs to the AB hydrolase superfamily. Lipase family.</text>
</comment>
<dbReference type="PRINTS" id="PR00821">
    <property type="entry name" value="TAGLIPASE"/>
</dbReference>
<dbReference type="Gene3D" id="3.40.50.1820">
    <property type="entry name" value="alpha/beta hydrolase"/>
    <property type="match status" value="1"/>
</dbReference>
<dbReference type="InterPro" id="IPR000734">
    <property type="entry name" value="TAG_lipase"/>
</dbReference>
<dbReference type="Proteomes" id="UP000887116">
    <property type="component" value="Unassembled WGS sequence"/>
</dbReference>
<evidence type="ECO:0000256" key="2">
    <source>
        <dbReference type="ARBA" id="ARBA00010701"/>
    </source>
</evidence>
<proteinExistence type="inferred from homology"/>
<dbReference type="InterPro" id="IPR029058">
    <property type="entry name" value="AB_hydrolase_fold"/>
</dbReference>
<evidence type="ECO:0000256" key="3">
    <source>
        <dbReference type="ARBA" id="ARBA00022525"/>
    </source>
</evidence>
<comment type="subcellular location">
    <subcellularLocation>
        <location evidence="1">Secreted</location>
    </subcellularLocation>
</comment>
<dbReference type="EMBL" id="BMAO01020562">
    <property type="protein sequence ID" value="GFQ68366.1"/>
    <property type="molecule type" value="Genomic_DNA"/>
</dbReference>
<keyword evidence="7" id="KW-1185">Reference proteome</keyword>
<dbReference type="AlphaFoldDB" id="A0A8X6F362"/>
<evidence type="ECO:0000313" key="7">
    <source>
        <dbReference type="Proteomes" id="UP000887116"/>
    </source>
</evidence>
<evidence type="ECO:0000313" key="6">
    <source>
        <dbReference type="EMBL" id="GFQ68366.1"/>
    </source>
</evidence>
<dbReference type="InterPro" id="IPR013818">
    <property type="entry name" value="Lipase"/>
</dbReference>
<dbReference type="SUPFAM" id="SSF53474">
    <property type="entry name" value="alpha/beta-Hydrolases"/>
    <property type="match status" value="1"/>
</dbReference>
<keyword evidence="3" id="KW-0964">Secreted</keyword>
<feature type="domain" description="Lipase" evidence="5">
    <location>
        <begin position="66"/>
        <end position="220"/>
    </location>
</feature>
<accession>A0A8X6F362</accession>
<comment type="caution">
    <text evidence="6">The sequence shown here is derived from an EMBL/GenBank/DDBJ whole genome shotgun (WGS) entry which is preliminary data.</text>
</comment>
<dbReference type="PANTHER" id="PTHR11610">
    <property type="entry name" value="LIPASE"/>
    <property type="match status" value="1"/>
</dbReference>
<dbReference type="OrthoDB" id="199913at2759"/>
<reference evidence="6" key="1">
    <citation type="submission" date="2020-07" db="EMBL/GenBank/DDBJ databases">
        <title>Multicomponent nature underlies the extraordinary mechanical properties of spider dragline silk.</title>
        <authorList>
            <person name="Kono N."/>
            <person name="Nakamura H."/>
            <person name="Mori M."/>
            <person name="Yoshida Y."/>
            <person name="Ohtoshi R."/>
            <person name="Malay A.D."/>
            <person name="Moran D.A.P."/>
            <person name="Tomita M."/>
            <person name="Numata K."/>
            <person name="Arakawa K."/>
        </authorList>
    </citation>
    <scope>NUCLEOTIDE SEQUENCE</scope>
</reference>
<name>A0A8X6F362_TRICU</name>
<dbReference type="GO" id="GO:0016298">
    <property type="term" value="F:lipase activity"/>
    <property type="evidence" value="ECO:0007669"/>
    <property type="project" value="InterPro"/>
</dbReference>
<sequence>MAGNRKRSQHFRSYLKQVFLLFGISHGLVIVAEIRDGVDGFEQCSQIHNKVLDGASKFFHKKLENKYLPPHGKDPKPIFMCYSYQSPNIPEYVTNANFSDWDIDRSGFDAKAQTVIVLHGFKETGADWLKRTKDAFLNRYKCNVITVVWGQPESSYEEEKTQIPVIGKDTAFFIENLVVSKNIDVQDIYLVGKSLGAHLAGFIGKEIKRNLNSLVGRITGNEIKTVT</sequence>
<evidence type="ECO:0000256" key="1">
    <source>
        <dbReference type="ARBA" id="ARBA00004613"/>
    </source>
</evidence>
<evidence type="ECO:0000256" key="4">
    <source>
        <dbReference type="RuleBase" id="RU004262"/>
    </source>
</evidence>
<evidence type="ECO:0000259" key="5">
    <source>
        <dbReference type="Pfam" id="PF00151"/>
    </source>
</evidence>
<protein>
    <recommendedName>
        <fullName evidence="5">Lipase domain-containing protein</fullName>
    </recommendedName>
</protein>